<feature type="compositionally biased region" description="Low complexity" evidence="1">
    <location>
        <begin position="80"/>
        <end position="92"/>
    </location>
</feature>
<proteinExistence type="predicted"/>
<feature type="region of interest" description="Disordered" evidence="1">
    <location>
        <begin position="77"/>
        <end position="99"/>
    </location>
</feature>
<organism evidence="2 3">
    <name type="scientific">Fusarium floridanum</name>
    <dbReference type="NCBI Taxonomy" id="1325733"/>
    <lineage>
        <taxon>Eukaryota</taxon>
        <taxon>Fungi</taxon>
        <taxon>Dikarya</taxon>
        <taxon>Ascomycota</taxon>
        <taxon>Pezizomycotina</taxon>
        <taxon>Sordariomycetes</taxon>
        <taxon>Hypocreomycetidae</taxon>
        <taxon>Hypocreales</taxon>
        <taxon>Nectriaceae</taxon>
        <taxon>Fusarium</taxon>
        <taxon>Fusarium solani species complex</taxon>
    </lineage>
</organism>
<protein>
    <submittedName>
        <fullName evidence="2">Uncharacterized protein</fullName>
    </submittedName>
</protein>
<accession>A0A428PM40</accession>
<reference evidence="2 3" key="1">
    <citation type="submission" date="2017-06" db="EMBL/GenBank/DDBJ databases">
        <title>Comparative genomic analysis of Ambrosia Fusariam Clade fungi.</title>
        <authorList>
            <person name="Stajich J.E."/>
            <person name="Carrillo J."/>
            <person name="Kijimoto T."/>
            <person name="Eskalen A."/>
            <person name="O'Donnell K."/>
            <person name="Kasson M."/>
        </authorList>
    </citation>
    <scope>NUCLEOTIDE SEQUENCE [LARGE SCALE GENOMIC DNA]</scope>
    <source>
        <strain evidence="2 3">NRRL62606</strain>
    </source>
</reference>
<evidence type="ECO:0000256" key="1">
    <source>
        <dbReference type="SAM" id="MobiDB-lite"/>
    </source>
</evidence>
<gene>
    <name evidence="2" type="ORF">CEP51_014772</name>
</gene>
<dbReference type="Proteomes" id="UP000287972">
    <property type="component" value="Unassembled WGS sequence"/>
</dbReference>
<comment type="caution">
    <text evidence="2">The sequence shown here is derived from an EMBL/GenBank/DDBJ whole genome shotgun (WGS) entry which is preliminary data.</text>
</comment>
<evidence type="ECO:0000313" key="3">
    <source>
        <dbReference type="Proteomes" id="UP000287972"/>
    </source>
</evidence>
<sequence length="139" mass="14751">MAGAKTPGRVCRKPVGRGGRCRHCANGKKKCERASDYFAPGSDYVLAALRLHREAQEWISGKYKRAASAFYLEDRRAGPVRRSVSVSPAPSVMSGRGSSSEDIARQLSLLTRQVAALASANGVSVPVLGGEEDEGGTTD</sequence>
<dbReference type="AlphaFoldDB" id="A0A428PM40"/>
<name>A0A428PM40_9HYPO</name>
<evidence type="ECO:0000313" key="2">
    <source>
        <dbReference type="EMBL" id="RSL54114.1"/>
    </source>
</evidence>
<dbReference type="EMBL" id="NKCL01000718">
    <property type="protein sequence ID" value="RSL54114.1"/>
    <property type="molecule type" value="Genomic_DNA"/>
</dbReference>
<keyword evidence="3" id="KW-1185">Reference proteome</keyword>